<reference evidence="2" key="2">
    <citation type="submission" date="2021-04" db="EMBL/GenBank/DDBJ databases">
        <authorList>
            <person name="Gilroy R."/>
        </authorList>
    </citation>
    <scope>NUCLEOTIDE SEQUENCE</scope>
    <source>
        <strain evidence="2">ChiBcec8-14828</strain>
    </source>
</reference>
<evidence type="ECO:0000313" key="2">
    <source>
        <dbReference type="EMBL" id="HJB40367.1"/>
    </source>
</evidence>
<organism evidence="2 3">
    <name type="scientific">Candidatus Ruthenibacterium avium</name>
    <dbReference type="NCBI Taxonomy" id="2838751"/>
    <lineage>
        <taxon>Bacteria</taxon>
        <taxon>Bacillati</taxon>
        <taxon>Bacillota</taxon>
        <taxon>Clostridia</taxon>
        <taxon>Eubacteriales</taxon>
        <taxon>Oscillospiraceae</taxon>
        <taxon>Ruthenibacterium</taxon>
    </lineage>
</organism>
<comment type="caution">
    <text evidence="2">The sequence shown here is derived from an EMBL/GenBank/DDBJ whole genome shotgun (WGS) entry which is preliminary data.</text>
</comment>
<keyword evidence="1" id="KW-0812">Transmembrane</keyword>
<gene>
    <name evidence="2" type="ORF">H9943_08230</name>
</gene>
<keyword evidence="1" id="KW-1133">Transmembrane helix</keyword>
<feature type="transmembrane region" description="Helical" evidence="1">
    <location>
        <begin position="50"/>
        <end position="71"/>
    </location>
</feature>
<protein>
    <submittedName>
        <fullName evidence="2">Uncharacterized protein</fullName>
    </submittedName>
</protein>
<accession>A0A9D2S1C4</accession>
<evidence type="ECO:0000313" key="3">
    <source>
        <dbReference type="Proteomes" id="UP000824209"/>
    </source>
</evidence>
<reference evidence="2" key="1">
    <citation type="journal article" date="2021" name="PeerJ">
        <title>Extensive microbial diversity within the chicken gut microbiome revealed by metagenomics and culture.</title>
        <authorList>
            <person name="Gilroy R."/>
            <person name="Ravi A."/>
            <person name="Getino M."/>
            <person name="Pursley I."/>
            <person name="Horton D.L."/>
            <person name="Alikhan N.F."/>
            <person name="Baker D."/>
            <person name="Gharbi K."/>
            <person name="Hall N."/>
            <person name="Watson M."/>
            <person name="Adriaenssens E.M."/>
            <person name="Foster-Nyarko E."/>
            <person name="Jarju S."/>
            <person name="Secka A."/>
            <person name="Antonio M."/>
            <person name="Oren A."/>
            <person name="Chaudhuri R.R."/>
            <person name="La Ragione R."/>
            <person name="Hildebrand F."/>
            <person name="Pallen M.J."/>
        </authorList>
    </citation>
    <scope>NUCLEOTIDE SEQUENCE</scope>
    <source>
        <strain evidence="2">ChiBcec8-14828</strain>
    </source>
</reference>
<proteinExistence type="predicted"/>
<dbReference type="Proteomes" id="UP000824209">
    <property type="component" value="Unassembled WGS sequence"/>
</dbReference>
<keyword evidence="1" id="KW-0472">Membrane</keyword>
<sequence length="75" mass="8210">MDKKMVCGVLLTVIGLAFSIFALAYASMHPWDYNGIVGLLGSLLGTQMLTPLILSMTAMLAGLGYCFWCAYRKEK</sequence>
<name>A0A9D2S1C4_9FIRM</name>
<evidence type="ECO:0000256" key="1">
    <source>
        <dbReference type="SAM" id="Phobius"/>
    </source>
</evidence>
<dbReference type="AlphaFoldDB" id="A0A9D2S1C4"/>
<dbReference type="EMBL" id="DWYA01000069">
    <property type="protein sequence ID" value="HJB40367.1"/>
    <property type="molecule type" value="Genomic_DNA"/>
</dbReference>